<evidence type="ECO:0000313" key="1">
    <source>
        <dbReference type="EMBL" id="AXE28292.1"/>
    </source>
</evidence>
<protein>
    <submittedName>
        <fullName evidence="1">Uncharacterized protein</fullName>
    </submittedName>
</protein>
<keyword evidence="2" id="KW-1185">Reference proteome</keyword>
<keyword evidence="1" id="KW-0614">Plasmid</keyword>
<gene>
    <name evidence="1" type="ORF">C0216_33095</name>
</gene>
<sequence length="105" mass="11769">MTVSDALPEIRFAVVTDPDRRHAFFWAAPAESFDGLLAAWNREDDLTAAPFEFTDPQLVAETRAWVAETQRETGRPATVMVCSIENGQWVNWNLAGLPHPLLPTF</sequence>
<organism evidence="1 2">
    <name type="scientific">Streptomyces globosus</name>
    <dbReference type="NCBI Taxonomy" id="68209"/>
    <lineage>
        <taxon>Bacteria</taxon>
        <taxon>Bacillati</taxon>
        <taxon>Actinomycetota</taxon>
        <taxon>Actinomycetes</taxon>
        <taxon>Kitasatosporales</taxon>
        <taxon>Streptomycetaceae</taxon>
        <taxon>Streptomyces</taxon>
    </lineage>
</organism>
<geneLocation type="plasmid" evidence="1 2">
    <name>unnamed2</name>
</geneLocation>
<accession>A0A344UBM1</accession>
<dbReference type="Proteomes" id="UP000252004">
    <property type="component" value="Plasmid unnamed2"/>
</dbReference>
<dbReference type="RefSeq" id="WP_114059452.1">
    <property type="nucleotide sequence ID" value="NZ_CP030864.1"/>
</dbReference>
<dbReference type="EMBL" id="CP030864">
    <property type="protein sequence ID" value="AXE28292.1"/>
    <property type="molecule type" value="Genomic_DNA"/>
</dbReference>
<proteinExistence type="predicted"/>
<evidence type="ECO:0000313" key="2">
    <source>
        <dbReference type="Proteomes" id="UP000252004"/>
    </source>
</evidence>
<dbReference type="KEGG" id="sgz:C0216_33095"/>
<dbReference type="AlphaFoldDB" id="A0A344UBM1"/>
<name>A0A344UBM1_9ACTN</name>
<reference evidence="1 2" key="1">
    <citation type="submission" date="2018-01" db="EMBL/GenBank/DDBJ databases">
        <title>Draft genome Sequence of streptomyces globosus LZH-48.</title>
        <authorList>
            <person name="Ran K."/>
            <person name="Li Z."/>
            <person name="Wei S."/>
            <person name="Dong R."/>
        </authorList>
    </citation>
    <scope>NUCLEOTIDE SEQUENCE [LARGE SCALE GENOMIC DNA]</scope>
    <source>
        <strain evidence="1 2">LZH-48</strain>
        <plasmid evidence="1 2">unnamed2</plasmid>
    </source>
</reference>
<dbReference type="OrthoDB" id="4328843at2"/>